<protein>
    <submittedName>
        <fullName evidence="2">Transposase IS200-family protein</fullName>
    </submittedName>
</protein>
<dbReference type="Pfam" id="PF01797">
    <property type="entry name" value="Y1_Tnp"/>
    <property type="match status" value="1"/>
</dbReference>
<evidence type="ECO:0000313" key="2">
    <source>
        <dbReference type="EMBL" id="EKC44907.1"/>
    </source>
</evidence>
<dbReference type="SMART" id="SM01321">
    <property type="entry name" value="Y1_Tnp"/>
    <property type="match status" value="1"/>
</dbReference>
<reference evidence="2" key="1">
    <citation type="journal article" date="2013" name="Environ. Microbiol.">
        <title>Microbiota from the distal guts of lean and obese adolescents exhibit partial functional redundancy besides clear differences in community structure.</title>
        <authorList>
            <person name="Ferrer M."/>
            <person name="Ruiz A."/>
            <person name="Lanza F."/>
            <person name="Haange S.B."/>
            <person name="Oberbach A."/>
            <person name="Till H."/>
            <person name="Bargiela R."/>
            <person name="Campoy C."/>
            <person name="Segura M.T."/>
            <person name="Richter M."/>
            <person name="von Bergen M."/>
            <person name="Seifert J."/>
            <person name="Suarez A."/>
        </authorList>
    </citation>
    <scope>NUCLEOTIDE SEQUENCE</scope>
</reference>
<dbReference type="Gene3D" id="3.30.70.1290">
    <property type="entry name" value="Transposase IS200-like"/>
    <property type="match status" value="1"/>
</dbReference>
<accession>K1R7F4</accession>
<dbReference type="AlphaFoldDB" id="K1R7F4"/>
<dbReference type="GO" id="GO:0004803">
    <property type="term" value="F:transposase activity"/>
    <property type="evidence" value="ECO:0007669"/>
    <property type="project" value="InterPro"/>
</dbReference>
<evidence type="ECO:0000259" key="1">
    <source>
        <dbReference type="SMART" id="SM01321"/>
    </source>
</evidence>
<dbReference type="GO" id="GO:0006313">
    <property type="term" value="P:DNA transposition"/>
    <property type="evidence" value="ECO:0007669"/>
    <property type="project" value="InterPro"/>
</dbReference>
<proteinExistence type="predicted"/>
<dbReference type="EMBL" id="AJWZ01011513">
    <property type="protein sequence ID" value="EKC44907.1"/>
    <property type="molecule type" value="Genomic_DNA"/>
</dbReference>
<feature type="domain" description="Transposase IS200-like" evidence="1">
    <location>
        <begin position="12"/>
        <end position="89"/>
    </location>
</feature>
<dbReference type="NCBIfam" id="NF033573">
    <property type="entry name" value="transpos_IS200"/>
    <property type="match status" value="1"/>
</dbReference>
<dbReference type="SUPFAM" id="SSF143422">
    <property type="entry name" value="Transposase IS200-like"/>
    <property type="match status" value="1"/>
</dbReference>
<sequence length="89" mass="10395">MNTTYKSNNNVVYSCKYHVVWCPKYRRKVLTNGVDTRLKELLTEYAANLSVDILEMEIMPDHVHMLLEVDPQFGIHKAVKSLKAIRPEF</sequence>
<organism evidence="2">
    <name type="scientific">human gut metagenome</name>
    <dbReference type="NCBI Taxonomy" id="408170"/>
    <lineage>
        <taxon>unclassified sequences</taxon>
        <taxon>metagenomes</taxon>
        <taxon>organismal metagenomes</taxon>
    </lineage>
</organism>
<dbReference type="PANTHER" id="PTHR33360">
    <property type="entry name" value="TRANSPOSASE FOR INSERTION SEQUENCE ELEMENT IS200"/>
    <property type="match status" value="1"/>
</dbReference>
<dbReference type="InterPro" id="IPR002686">
    <property type="entry name" value="Transposase_17"/>
</dbReference>
<dbReference type="GO" id="GO:0003677">
    <property type="term" value="F:DNA binding"/>
    <property type="evidence" value="ECO:0007669"/>
    <property type="project" value="InterPro"/>
</dbReference>
<dbReference type="InterPro" id="IPR036515">
    <property type="entry name" value="Transposase_17_sf"/>
</dbReference>
<dbReference type="PANTHER" id="PTHR33360:SF2">
    <property type="entry name" value="TRANSPOSASE FOR INSERTION SEQUENCE ELEMENT IS200"/>
    <property type="match status" value="1"/>
</dbReference>
<comment type="caution">
    <text evidence="2">The sequence shown here is derived from an EMBL/GenBank/DDBJ whole genome shotgun (WGS) entry which is preliminary data.</text>
</comment>
<gene>
    <name evidence="2" type="ORF">OBE_17228</name>
</gene>
<name>K1R7F4_9ZZZZ</name>